<gene>
    <name evidence="1" type="ORF">S01H1_49775</name>
</gene>
<proteinExistence type="predicted"/>
<name>X0W291_9ZZZZ</name>
<protein>
    <submittedName>
        <fullName evidence="1">Uncharacterized protein</fullName>
    </submittedName>
</protein>
<reference evidence="1" key="1">
    <citation type="journal article" date="2014" name="Front. Microbiol.">
        <title>High frequency of phylogenetically diverse reductive dehalogenase-homologous genes in deep subseafloor sedimentary metagenomes.</title>
        <authorList>
            <person name="Kawai M."/>
            <person name="Futagami T."/>
            <person name="Toyoda A."/>
            <person name="Takaki Y."/>
            <person name="Nishi S."/>
            <person name="Hori S."/>
            <person name="Arai W."/>
            <person name="Tsubouchi T."/>
            <person name="Morono Y."/>
            <person name="Uchiyama I."/>
            <person name="Ito T."/>
            <person name="Fujiyama A."/>
            <person name="Inagaki F."/>
            <person name="Takami H."/>
        </authorList>
    </citation>
    <scope>NUCLEOTIDE SEQUENCE</scope>
    <source>
        <strain evidence="1">Expedition CK06-06</strain>
    </source>
</reference>
<dbReference type="AlphaFoldDB" id="X0W291"/>
<dbReference type="EMBL" id="BARS01032035">
    <property type="protein sequence ID" value="GAG24914.1"/>
    <property type="molecule type" value="Genomic_DNA"/>
</dbReference>
<comment type="caution">
    <text evidence="1">The sequence shown here is derived from an EMBL/GenBank/DDBJ whole genome shotgun (WGS) entry which is preliminary data.</text>
</comment>
<accession>X0W291</accession>
<evidence type="ECO:0000313" key="1">
    <source>
        <dbReference type="EMBL" id="GAG24914.1"/>
    </source>
</evidence>
<sequence>MIAEVEFFTEIFEEFLGMDNQLYENELWRAHSLIKLMQAADEFEDQKLVEEGLKIIINLCRFKECGELLDSYEIESQSINELPESEKTLLNSILKEEFI</sequence>
<organism evidence="1">
    <name type="scientific">marine sediment metagenome</name>
    <dbReference type="NCBI Taxonomy" id="412755"/>
    <lineage>
        <taxon>unclassified sequences</taxon>
        <taxon>metagenomes</taxon>
        <taxon>ecological metagenomes</taxon>
    </lineage>
</organism>